<proteinExistence type="predicted"/>
<organism evidence="1 2">
    <name type="scientific">Caldanaerobacter subterraneus</name>
    <dbReference type="NCBI Taxonomy" id="911092"/>
    <lineage>
        <taxon>Bacteria</taxon>
        <taxon>Bacillati</taxon>
        <taxon>Bacillota</taxon>
        <taxon>Clostridia</taxon>
        <taxon>Thermoanaerobacterales</taxon>
        <taxon>Thermoanaerobacteraceae</taxon>
        <taxon>Caldanaerobacter</taxon>
    </lineage>
</organism>
<gene>
    <name evidence="1" type="ORF">DEA61_01105</name>
</gene>
<dbReference type="AlphaFoldDB" id="A0A357VKM5"/>
<comment type="caution">
    <text evidence="1">The sequence shown here is derived from an EMBL/GenBank/DDBJ whole genome shotgun (WGS) entry which is preliminary data.</text>
</comment>
<sequence>PHISFENYFGGGRMKYIIQNPITGKKVFAGELIEDTFYKRVKTNQKLRILDSYGIEASVIEDLKRRGCKKIVLIEDGKKEYSVSFNTFYTKAIRETFGKSSYQFYLPMKYWEKANEEQQGVQLVINL</sequence>
<accession>A0A357VKM5</accession>
<dbReference type="EMBL" id="DOLB01000024">
    <property type="protein sequence ID" value="HBT48467.1"/>
    <property type="molecule type" value="Genomic_DNA"/>
</dbReference>
<reference evidence="1 2" key="1">
    <citation type="journal article" date="2018" name="Nat. Biotechnol.">
        <title>A standardized bacterial taxonomy based on genome phylogeny substantially revises the tree of life.</title>
        <authorList>
            <person name="Parks D.H."/>
            <person name="Chuvochina M."/>
            <person name="Waite D.W."/>
            <person name="Rinke C."/>
            <person name="Skarshewski A."/>
            <person name="Chaumeil P.A."/>
            <person name="Hugenholtz P."/>
        </authorList>
    </citation>
    <scope>NUCLEOTIDE SEQUENCE [LARGE SCALE GENOMIC DNA]</scope>
    <source>
        <strain evidence="1">UBA12544</strain>
    </source>
</reference>
<evidence type="ECO:0000313" key="1">
    <source>
        <dbReference type="EMBL" id="HBT48467.1"/>
    </source>
</evidence>
<protein>
    <submittedName>
        <fullName evidence="1">Uncharacterized protein</fullName>
    </submittedName>
</protein>
<dbReference type="Proteomes" id="UP000264445">
    <property type="component" value="Unassembled WGS sequence"/>
</dbReference>
<name>A0A357VKM5_9THEO</name>
<feature type="non-terminal residue" evidence="1">
    <location>
        <position position="1"/>
    </location>
</feature>
<evidence type="ECO:0000313" key="2">
    <source>
        <dbReference type="Proteomes" id="UP000264445"/>
    </source>
</evidence>